<gene>
    <name evidence="1" type="ORF">AS189_08130</name>
</gene>
<sequence>MLIFQRQKPHSSLWEAGFGAVTNSRKRDVSDINHMIYATFVHLAPLLMDDGASRTHAGPAGAVVNLRATQKFWAHAPEGP</sequence>
<proteinExistence type="predicted"/>
<dbReference type="Proteomes" id="UP000059574">
    <property type="component" value="Chromosome"/>
</dbReference>
<name>A0A0S2LYC9_9MICC</name>
<dbReference type="EMBL" id="CP013200">
    <property type="protein sequence ID" value="ALO66466.1"/>
    <property type="molecule type" value="Genomic_DNA"/>
</dbReference>
<dbReference type="AlphaFoldDB" id="A0A0S2LYC9"/>
<evidence type="ECO:0000313" key="2">
    <source>
        <dbReference type="Proteomes" id="UP000059574"/>
    </source>
</evidence>
<protein>
    <submittedName>
        <fullName evidence="1">Uncharacterized protein</fullName>
    </submittedName>
</protein>
<reference evidence="2" key="1">
    <citation type="submission" date="2015-11" db="EMBL/GenBank/DDBJ databases">
        <authorList>
            <person name="Kumar R."/>
            <person name="Singh D."/>
            <person name="Swarnkar M.K."/>
            <person name="Singh A.K."/>
            <person name="Kumar S."/>
        </authorList>
    </citation>
    <scope>NUCLEOTIDE SEQUENCE [LARGE SCALE GENOMIC DNA]</scope>
    <source>
        <strain evidence="2">ERGS4:06</strain>
    </source>
</reference>
<evidence type="ECO:0000313" key="1">
    <source>
        <dbReference type="EMBL" id="ALO66466.1"/>
    </source>
</evidence>
<reference evidence="1 2" key="2">
    <citation type="journal article" date="2016" name="J. Biotechnol.">
        <title>Complete genome sequence of Arthrobacter alpinus ERGS4:06, a yellow pigmented bacterium tolerant to cold and radiations isolated from Sikkim Himalaya.</title>
        <authorList>
            <person name="Kumar R."/>
            <person name="Singh D."/>
            <person name="Swarnkar M.K."/>
            <person name="Singh A.K."/>
            <person name="Kumar S."/>
        </authorList>
    </citation>
    <scope>NUCLEOTIDE SEQUENCE [LARGE SCALE GENOMIC DNA]</scope>
    <source>
        <strain evidence="1 2">ERGS4:06</strain>
    </source>
</reference>
<organism evidence="1 2">
    <name type="scientific">Arthrobacter alpinus</name>
    <dbReference type="NCBI Taxonomy" id="656366"/>
    <lineage>
        <taxon>Bacteria</taxon>
        <taxon>Bacillati</taxon>
        <taxon>Actinomycetota</taxon>
        <taxon>Actinomycetes</taxon>
        <taxon>Micrococcales</taxon>
        <taxon>Micrococcaceae</taxon>
        <taxon>Arthrobacter</taxon>
    </lineage>
</organism>
<accession>A0A0S2LYC9</accession>